<keyword evidence="1" id="KW-0732">Signal</keyword>
<protein>
    <submittedName>
        <fullName evidence="2">Uncharacterized protein</fullName>
    </submittedName>
</protein>
<dbReference type="GeneID" id="85442136"/>
<proteinExistence type="predicted"/>
<evidence type="ECO:0000256" key="1">
    <source>
        <dbReference type="SAM" id="SignalP"/>
    </source>
</evidence>
<evidence type="ECO:0000313" key="3">
    <source>
        <dbReference type="Proteomes" id="UP001230504"/>
    </source>
</evidence>
<dbReference type="Proteomes" id="UP001230504">
    <property type="component" value="Unassembled WGS sequence"/>
</dbReference>
<dbReference type="AlphaFoldDB" id="A0AAD8V4F2"/>
<name>A0AAD8V4F2_9PEZI</name>
<reference evidence="2" key="1">
    <citation type="submission" date="2021-06" db="EMBL/GenBank/DDBJ databases">
        <title>Comparative genomics, transcriptomics and evolutionary studies reveal genomic signatures of adaptation to plant cell wall in hemibiotrophic fungi.</title>
        <authorList>
            <consortium name="DOE Joint Genome Institute"/>
            <person name="Baroncelli R."/>
            <person name="Diaz J.F."/>
            <person name="Benocci T."/>
            <person name="Peng M."/>
            <person name="Battaglia E."/>
            <person name="Haridas S."/>
            <person name="Andreopoulos W."/>
            <person name="Labutti K."/>
            <person name="Pangilinan J."/>
            <person name="Floch G.L."/>
            <person name="Makela M.R."/>
            <person name="Henrissat B."/>
            <person name="Grigoriev I.V."/>
            <person name="Crouch J.A."/>
            <person name="De Vries R.P."/>
            <person name="Sukno S.A."/>
            <person name="Thon M.R."/>
        </authorList>
    </citation>
    <scope>NUCLEOTIDE SEQUENCE</scope>
    <source>
        <strain evidence="2">CBS 125086</strain>
    </source>
</reference>
<dbReference type="EMBL" id="JAHLJV010000032">
    <property type="protein sequence ID" value="KAK1590342.1"/>
    <property type="molecule type" value="Genomic_DNA"/>
</dbReference>
<feature type="signal peptide" evidence="1">
    <location>
        <begin position="1"/>
        <end position="17"/>
    </location>
</feature>
<evidence type="ECO:0000313" key="2">
    <source>
        <dbReference type="EMBL" id="KAK1590342.1"/>
    </source>
</evidence>
<comment type="caution">
    <text evidence="2">The sequence shown here is derived from an EMBL/GenBank/DDBJ whole genome shotgun (WGS) entry which is preliminary data.</text>
</comment>
<organism evidence="2 3">
    <name type="scientific">Colletotrichum navitas</name>
    <dbReference type="NCBI Taxonomy" id="681940"/>
    <lineage>
        <taxon>Eukaryota</taxon>
        <taxon>Fungi</taxon>
        <taxon>Dikarya</taxon>
        <taxon>Ascomycota</taxon>
        <taxon>Pezizomycotina</taxon>
        <taxon>Sordariomycetes</taxon>
        <taxon>Hypocreomycetidae</taxon>
        <taxon>Glomerellales</taxon>
        <taxon>Glomerellaceae</taxon>
        <taxon>Colletotrichum</taxon>
        <taxon>Colletotrichum graminicola species complex</taxon>
    </lineage>
</organism>
<sequence>MSCPLLVLALLLSRVNEHNPDVETDDVRLLSDSQDASGAGAYLRLDSGPCISLPKGRLGELSMAVLLKVAQVNTVGKTQHKHHARQWVFNHISRP</sequence>
<feature type="chain" id="PRO_5042104426" evidence="1">
    <location>
        <begin position="18"/>
        <end position="95"/>
    </location>
</feature>
<dbReference type="RefSeq" id="XP_060413836.1">
    <property type="nucleotide sequence ID" value="XM_060557896.1"/>
</dbReference>
<accession>A0AAD8V4F2</accession>
<gene>
    <name evidence="2" type="ORF">LY79DRAFT_555050</name>
</gene>
<keyword evidence="3" id="KW-1185">Reference proteome</keyword>